<dbReference type="InterPro" id="IPR024311">
    <property type="entry name" value="Lipocalin-like"/>
</dbReference>
<evidence type="ECO:0000256" key="1">
    <source>
        <dbReference type="SAM" id="SignalP"/>
    </source>
</evidence>
<proteinExistence type="predicted"/>
<gene>
    <name evidence="3" type="ORF">GCM10009430_45840</name>
</gene>
<keyword evidence="4" id="KW-1185">Reference proteome</keyword>
<keyword evidence="1" id="KW-0732">Signal</keyword>
<protein>
    <recommendedName>
        <fullName evidence="2">Lipocalin-like domain-containing protein</fullName>
    </recommendedName>
</protein>
<sequence>MKKGLLILTLLLITSFSFAQKDFLAGKWKYEKISDHIKIDEQGLKMANDFFKDMTLSFDQNNYTQFAMGKSESGTWSLINESTYEFNSSKGYKYEVIIKKISENQIIFKQKNREWQLIKSDQKATIKIQQNSLDKIEGLEIIAEDLFGKWFYNGRIKDGKESGLILKHNKEEVVNYEFKKDGMFINNAPLDIELIGIWRIEKDRKTLVIESENKTEFIKIVKLDGQELHLYNPKNESILKFKKNEK</sequence>
<evidence type="ECO:0000313" key="4">
    <source>
        <dbReference type="Proteomes" id="UP001501758"/>
    </source>
</evidence>
<reference evidence="3 4" key="1">
    <citation type="journal article" date="2019" name="Int. J. Syst. Evol. Microbiol.">
        <title>The Global Catalogue of Microorganisms (GCM) 10K type strain sequencing project: providing services to taxonomists for standard genome sequencing and annotation.</title>
        <authorList>
            <consortium name="The Broad Institute Genomics Platform"/>
            <consortium name="The Broad Institute Genome Sequencing Center for Infectious Disease"/>
            <person name="Wu L."/>
            <person name="Ma J."/>
        </authorList>
    </citation>
    <scope>NUCLEOTIDE SEQUENCE [LARGE SCALE GENOMIC DNA]</scope>
    <source>
        <strain evidence="3 4">JCM 15974</strain>
    </source>
</reference>
<feature type="domain" description="Lipocalin-like" evidence="2">
    <location>
        <begin position="24"/>
        <end position="107"/>
    </location>
</feature>
<dbReference type="RefSeq" id="WP_343914575.1">
    <property type="nucleotide sequence ID" value="NZ_BAAAGE010000007.1"/>
</dbReference>
<dbReference type="Pfam" id="PF13648">
    <property type="entry name" value="Lipocalin_4"/>
    <property type="match status" value="1"/>
</dbReference>
<name>A0ABN1J973_9FLAO</name>
<organism evidence="3 4">
    <name type="scientific">Aquimarina litoralis</name>
    <dbReference type="NCBI Taxonomy" id="584605"/>
    <lineage>
        <taxon>Bacteria</taxon>
        <taxon>Pseudomonadati</taxon>
        <taxon>Bacteroidota</taxon>
        <taxon>Flavobacteriia</taxon>
        <taxon>Flavobacteriales</taxon>
        <taxon>Flavobacteriaceae</taxon>
        <taxon>Aquimarina</taxon>
    </lineage>
</organism>
<dbReference type="EMBL" id="BAAAGE010000007">
    <property type="protein sequence ID" value="GAA0732573.1"/>
    <property type="molecule type" value="Genomic_DNA"/>
</dbReference>
<evidence type="ECO:0000259" key="2">
    <source>
        <dbReference type="Pfam" id="PF13648"/>
    </source>
</evidence>
<accession>A0ABN1J973</accession>
<feature type="signal peptide" evidence="1">
    <location>
        <begin position="1"/>
        <end position="19"/>
    </location>
</feature>
<dbReference type="Proteomes" id="UP001501758">
    <property type="component" value="Unassembled WGS sequence"/>
</dbReference>
<feature type="chain" id="PRO_5045666535" description="Lipocalin-like domain-containing protein" evidence="1">
    <location>
        <begin position="20"/>
        <end position="246"/>
    </location>
</feature>
<comment type="caution">
    <text evidence="3">The sequence shown here is derived from an EMBL/GenBank/DDBJ whole genome shotgun (WGS) entry which is preliminary data.</text>
</comment>
<evidence type="ECO:0000313" key="3">
    <source>
        <dbReference type="EMBL" id="GAA0732573.1"/>
    </source>
</evidence>